<keyword evidence="11" id="KW-1185">Reference proteome</keyword>
<evidence type="ECO:0000256" key="3">
    <source>
        <dbReference type="ARBA" id="ARBA00006263"/>
    </source>
</evidence>
<evidence type="ECO:0000313" key="10">
    <source>
        <dbReference type="EMBL" id="NDK92220.1"/>
    </source>
</evidence>
<keyword evidence="6 9" id="KW-0812">Transmembrane</keyword>
<dbReference type="HAMAP" id="MF_00024">
    <property type="entry name" value="CobD_CbiB"/>
    <property type="match status" value="1"/>
</dbReference>
<reference evidence="10 11" key="1">
    <citation type="submission" date="2020-01" db="EMBL/GenBank/DDBJ databases">
        <title>Investigation of new actinobacteria for the biodesulphurisation of diesel fuel.</title>
        <authorList>
            <person name="Athi Narayanan S.M."/>
        </authorList>
    </citation>
    <scope>NUCLEOTIDE SEQUENCE [LARGE SCALE GENOMIC DNA]</scope>
    <source>
        <strain evidence="10 11">213E</strain>
    </source>
</reference>
<keyword evidence="7 9" id="KW-1133">Transmembrane helix</keyword>
<name>A0A7K3LVA4_9ACTN</name>
<comment type="subcellular location">
    <subcellularLocation>
        <location evidence="1 9">Cell membrane</location>
        <topology evidence="1 9">Multi-pass membrane protein</topology>
    </subcellularLocation>
</comment>
<accession>A0A7K3LVA4</accession>
<evidence type="ECO:0000256" key="2">
    <source>
        <dbReference type="ARBA" id="ARBA00004953"/>
    </source>
</evidence>
<comment type="similarity">
    <text evidence="3 9">Belongs to the CobD/CbiB family.</text>
</comment>
<comment type="function">
    <text evidence="9">Converts cobyric acid to cobinamide by the addition of aminopropanol on the F carboxylic group.</text>
</comment>
<protein>
    <recommendedName>
        <fullName evidence="9">Cobalamin biosynthesis protein CobD</fullName>
    </recommendedName>
</protein>
<evidence type="ECO:0000313" key="11">
    <source>
        <dbReference type="Proteomes" id="UP000466307"/>
    </source>
</evidence>
<dbReference type="GO" id="GO:0048472">
    <property type="term" value="F:threonine-phosphate decarboxylase activity"/>
    <property type="evidence" value="ECO:0007669"/>
    <property type="project" value="InterPro"/>
</dbReference>
<dbReference type="GO" id="GO:0005886">
    <property type="term" value="C:plasma membrane"/>
    <property type="evidence" value="ECO:0007669"/>
    <property type="project" value="UniProtKB-SubCell"/>
</dbReference>
<evidence type="ECO:0000256" key="9">
    <source>
        <dbReference type="HAMAP-Rule" id="MF_00024"/>
    </source>
</evidence>
<gene>
    <name evidence="9" type="primary">cobD</name>
    <name evidence="10" type="ORF">GYA93_22050</name>
</gene>
<evidence type="ECO:0000256" key="4">
    <source>
        <dbReference type="ARBA" id="ARBA00022475"/>
    </source>
</evidence>
<evidence type="ECO:0000256" key="1">
    <source>
        <dbReference type="ARBA" id="ARBA00004651"/>
    </source>
</evidence>
<keyword evidence="8 9" id="KW-0472">Membrane</keyword>
<keyword evidence="4 9" id="KW-1003">Cell membrane</keyword>
<dbReference type="InterPro" id="IPR004485">
    <property type="entry name" value="Cobalamin_biosynth_CobD/CbiB"/>
</dbReference>
<organism evidence="10 11">
    <name type="scientific">Gordonia desulfuricans</name>
    <dbReference type="NCBI Taxonomy" id="89051"/>
    <lineage>
        <taxon>Bacteria</taxon>
        <taxon>Bacillati</taxon>
        <taxon>Actinomycetota</taxon>
        <taxon>Actinomycetes</taxon>
        <taxon>Mycobacteriales</taxon>
        <taxon>Gordoniaceae</taxon>
        <taxon>Gordonia</taxon>
    </lineage>
</organism>
<evidence type="ECO:0000256" key="5">
    <source>
        <dbReference type="ARBA" id="ARBA00022573"/>
    </source>
</evidence>
<evidence type="ECO:0000256" key="7">
    <source>
        <dbReference type="ARBA" id="ARBA00022989"/>
    </source>
</evidence>
<dbReference type="NCBIfam" id="NF002276">
    <property type="entry name" value="PRK01209.1-4"/>
    <property type="match status" value="1"/>
</dbReference>
<dbReference type="PANTHER" id="PTHR34308">
    <property type="entry name" value="COBALAMIN BIOSYNTHESIS PROTEIN CBIB"/>
    <property type="match status" value="1"/>
</dbReference>
<dbReference type="EMBL" id="JAADZU010000107">
    <property type="protein sequence ID" value="NDK92220.1"/>
    <property type="molecule type" value="Genomic_DNA"/>
</dbReference>
<dbReference type="GO" id="GO:0009236">
    <property type="term" value="P:cobalamin biosynthetic process"/>
    <property type="evidence" value="ECO:0007669"/>
    <property type="project" value="UniProtKB-UniRule"/>
</dbReference>
<sequence>MWRALRPSPTGLAVGLLADRVLGDPRRFHPVAGMGQGAAALEARLYADRRGAGVVQVAVCVGAAAGVGGLTAAVVSSHPGARILATAAATWAVCGGTTLAGVGGQMADALDAGDLEAGRALVPSLCGRDPQALDAAGICRAATESIAENTADATVGPLVWGAVAGLPGLLGYRMANTLDAMIGHHNRRYERFGWAAARFDDVLNLVPARLSGLLVVALGPDRRGALRAWRDDAAAHPSPNAGVVEASFAGALGVRLGGETVYPHRVEQRPVLGDGRPPGTADLRAAVALSRRVQLGALAVSAGVAALLSRRSAG</sequence>
<dbReference type="Pfam" id="PF03186">
    <property type="entry name" value="CobD_Cbib"/>
    <property type="match status" value="1"/>
</dbReference>
<comment type="caution">
    <text evidence="10">The sequence shown here is derived from an EMBL/GenBank/DDBJ whole genome shotgun (WGS) entry which is preliminary data.</text>
</comment>
<comment type="pathway">
    <text evidence="2 9">Cofactor biosynthesis; adenosylcobalamin biosynthesis.</text>
</comment>
<dbReference type="AlphaFoldDB" id="A0A7K3LVA4"/>
<proteinExistence type="inferred from homology"/>
<dbReference type="UniPathway" id="UPA00148"/>
<dbReference type="PANTHER" id="PTHR34308:SF1">
    <property type="entry name" value="COBALAMIN BIOSYNTHESIS PROTEIN CBIB"/>
    <property type="match status" value="1"/>
</dbReference>
<dbReference type="Proteomes" id="UP000466307">
    <property type="component" value="Unassembled WGS sequence"/>
</dbReference>
<keyword evidence="5 9" id="KW-0169">Cobalamin biosynthesis</keyword>
<evidence type="ECO:0000256" key="8">
    <source>
        <dbReference type="ARBA" id="ARBA00023136"/>
    </source>
</evidence>
<dbReference type="GO" id="GO:0015420">
    <property type="term" value="F:ABC-type vitamin B12 transporter activity"/>
    <property type="evidence" value="ECO:0007669"/>
    <property type="project" value="UniProtKB-UniRule"/>
</dbReference>
<evidence type="ECO:0000256" key="6">
    <source>
        <dbReference type="ARBA" id="ARBA00022692"/>
    </source>
</evidence>